<feature type="compositionally biased region" description="Polar residues" evidence="1">
    <location>
        <begin position="496"/>
        <end position="507"/>
    </location>
</feature>
<feature type="region of interest" description="Disordered" evidence="1">
    <location>
        <begin position="1"/>
        <end position="54"/>
    </location>
</feature>
<feature type="compositionally biased region" description="Low complexity" evidence="1">
    <location>
        <begin position="753"/>
        <end position="764"/>
    </location>
</feature>
<organism evidence="2 3">
    <name type="scientific">Mucor velutinosus</name>
    <dbReference type="NCBI Taxonomy" id="708070"/>
    <lineage>
        <taxon>Eukaryota</taxon>
        <taxon>Fungi</taxon>
        <taxon>Fungi incertae sedis</taxon>
        <taxon>Mucoromycota</taxon>
        <taxon>Mucoromycotina</taxon>
        <taxon>Mucoromycetes</taxon>
        <taxon>Mucorales</taxon>
        <taxon>Mucorineae</taxon>
        <taxon>Mucoraceae</taxon>
        <taxon>Mucor</taxon>
    </lineage>
</organism>
<feature type="region of interest" description="Disordered" evidence="1">
    <location>
        <begin position="375"/>
        <end position="821"/>
    </location>
</feature>
<feature type="compositionally biased region" description="Basic and acidic residues" evidence="1">
    <location>
        <begin position="698"/>
        <end position="712"/>
    </location>
</feature>
<accession>A0AAN7DC38</accession>
<comment type="caution">
    <text evidence="2">The sequence shown here is derived from an EMBL/GenBank/DDBJ whole genome shotgun (WGS) entry which is preliminary data.</text>
</comment>
<feature type="compositionally biased region" description="Basic and acidic residues" evidence="1">
    <location>
        <begin position="1"/>
        <end position="16"/>
    </location>
</feature>
<dbReference type="RefSeq" id="XP_064681214.1">
    <property type="nucleotide sequence ID" value="XM_064821528.1"/>
</dbReference>
<keyword evidence="3" id="KW-1185">Reference proteome</keyword>
<protein>
    <submittedName>
        <fullName evidence="2">Uncharacterized protein</fullName>
    </submittedName>
</protein>
<feature type="compositionally biased region" description="Low complexity" evidence="1">
    <location>
        <begin position="557"/>
        <end position="577"/>
    </location>
</feature>
<gene>
    <name evidence="2" type="ORF">ATC70_002146</name>
</gene>
<proteinExistence type="predicted"/>
<feature type="compositionally biased region" description="Low complexity" evidence="1">
    <location>
        <begin position="231"/>
        <end position="241"/>
    </location>
</feature>
<feature type="compositionally biased region" description="Basic and acidic residues" evidence="1">
    <location>
        <begin position="648"/>
        <end position="660"/>
    </location>
</feature>
<reference evidence="2 3" key="1">
    <citation type="submission" date="2022-11" db="EMBL/GenBank/DDBJ databases">
        <title>Mucor velutinosus strain NIH1002 WGS.</title>
        <authorList>
            <person name="Subramanian P."/>
            <person name="Mullikin J.C."/>
            <person name="Segre J.A."/>
            <person name="Zelazny A.M."/>
        </authorList>
    </citation>
    <scope>NUCLEOTIDE SEQUENCE [LARGE SCALE GENOMIC DNA]</scope>
    <source>
        <strain evidence="2 3">NIH1002</strain>
    </source>
</reference>
<feature type="region of interest" description="Disordered" evidence="1">
    <location>
        <begin position="165"/>
        <end position="278"/>
    </location>
</feature>
<sequence>MATKEDRYPKEHKPFPNDKPISSSQGSSSMSNNGTGSSSGKQHPDFKDALKSTISRHMKGFRATNVITYKRFRDKSTWQRPGEFAELVATDDEDAFTADPKEAWPIMQDMNIDIPVRELTKQHRVVDRNWTVPVSNKKFKQPEPIYPQSTGVKLRNVEDIMNDYSKKAPPQATSNTPSLSLSASSNANKSLTPTTNSIPRVADKSQRPLQLIPDKIKGVLQNLTDTRRKPTSSASTTPAKSLGNTPSSNTPLKSTALKSSTITPQDPKIKKQTAHPITTTTITTAKSANTQSRPRVSSKTIPMEKVTQIENIPDLMEARKYLISPDEVEFRSLLSLQEMPKNAQVKERPQLYFRLYPKPDENDMSKGLKQHIASVNNIKPKQERAASASSTKKNQAKASTHSKSTTSTTTVNTKDTSLPPSDLSTRSAGKSNSKKKSQSDHSQAPIRTSTTTTTKSKQPIHVKEEGEEATAIKSEKQVYPSSVSAEFLRSTKIPKRNNSINKSSFSSHDIELEEGETISPSPSPIRTKSRSSHTGMDDEGSGTERSTAPGSASRKLATTAVAASTSTQPSTSTSTTTSKRRDEEKSSREREKGRDRHRSESVGSSRRDRSHRRSRSRSPVSKSHRSDSKSQRQTSSESSHRRRSPAVRSERESSRTEKEGIASIAAVNTSSRTDKETSRSDRESSRPEKETSSTNISRSERTNRERESSGREPKRKSVHDAADSRSSVSEPPTKRLATTKTSSSSSSKDDSKSSYTNTNTTPTTIIEKDTKYTSNSNPVSNSSLSTSKNVKKATATVTTQVASTPKSVSTPSTSSSISSSTAITASHVPEKIISATAPNAESPEQLKIFTIMFKQLAHANKRRGDSQKDPVIGVIDHFHALCDYMLNFYFIDKVNTNVPFKQASVAWKSLFPFSDSLLLKLQANHLNELYGLCVRLVALIRYYIYSRMESATRPLLTKHLSSSGSQDSNYTDRTCIEMTEGLLREHEKAEKCYKESEKYMTFGKVASQFPGTFKDVCIDGNILAGITLGGEAGVSVGPMFPFTPYSPLHHAAIVSKCILNEYVTKHNLNYSPITKPEEFM</sequence>
<feature type="compositionally biased region" description="Low complexity" evidence="1">
    <location>
        <begin position="397"/>
        <end position="417"/>
    </location>
</feature>
<dbReference type="Proteomes" id="UP001304243">
    <property type="component" value="Unassembled WGS sequence"/>
</dbReference>
<feature type="compositionally biased region" description="Basic and acidic residues" evidence="1">
    <location>
        <begin position="579"/>
        <end position="600"/>
    </location>
</feature>
<feature type="compositionally biased region" description="Low complexity" evidence="1">
    <location>
        <begin position="448"/>
        <end position="457"/>
    </location>
</feature>
<evidence type="ECO:0000313" key="2">
    <source>
        <dbReference type="EMBL" id="KAK4514548.1"/>
    </source>
</evidence>
<dbReference type="GeneID" id="89945848"/>
<evidence type="ECO:0000313" key="3">
    <source>
        <dbReference type="Proteomes" id="UP001304243"/>
    </source>
</evidence>
<dbReference type="EMBL" id="JASEJX010000015">
    <property type="protein sequence ID" value="KAK4514548.1"/>
    <property type="molecule type" value="Genomic_DNA"/>
</dbReference>
<dbReference type="AlphaFoldDB" id="A0AAN7DC38"/>
<feature type="compositionally biased region" description="Basic and acidic residues" evidence="1">
    <location>
        <begin position="672"/>
        <end position="691"/>
    </location>
</feature>
<feature type="compositionally biased region" description="Polar residues" evidence="1">
    <location>
        <begin position="242"/>
        <end position="264"/>
    </location>
</feature>
<feature type="compositionally biased region" description="Polar residues" evidence="1">
    <location>
        <begin position="418"/>
        <end position="431"/>
    </location>
</feature>
<feature type="compositionally biased region" description="Low complexity" evidence="1">
    <location>
        <begin position="172"/>
        <end position="192"/>
    </location>
</feature>
<feature type="compositionally biased region" description="Low complexity" evidence="1">
    <location>
        <begin position="773"/>
        <end position="821"/>
    </location>
</feature>
<evidence type="ECO:0000256" key="1">
    <source>
        <dbReference type="SAM" id="MobiDB-lite"/>
    </source>
</evidence>
<feature type="compositionally biased region" description="Low complexity" evidence="1">
    <location>
        <begin position="22"/>
        <end position="40"/>
    </location>
</feature>
<name>A0AAN7DC38_9FUNG</name>